<dbReference type="Proteomes" id="UP000525078">
    <property type="component" value="Unassembled WGS sequence"/>
</dbReference>
<comment type="caution">
    <text evidence="1">The sequence shown here is derived from an EMBL/GenBank/DDBJ whole genome shotgun (WGS) entry which is preliminary data.</text>
</comment>
<accession>A0A7J6G4H0</accession>
<protein>
    <submittedName>
        <fullName evidence="1">Uncharacterized protein</fullName>
    </submittedName>
</protein>
<dbReference type="AlphaFoldDB" id="A0A7J6G4H0"/>
<name>A0A7J6G4H0_CANSA</name>
<gene>
    <name evidence="1" type="ORF">F8388_011511</name>
</gene>
<reference evidence="1 2" key="1">
    <citation type="journal article" date="2020" name="bioRxiv">
        <title>Sequence and annotation of 42 cannabis genomes reveals extensive copy number variation in cannabinoid synthesis and pathogen resistance genes.</title>
        <authorList>
            <person name="Mckernan K.J."/>
            <person name="Helbert Y."/>
            <person name="Kane L.T."/>
            <person name="Ebling H."/>
            <person name="Zhang L."/>
            <person name="Liu B."/>
            <person name="Eaton Z."/>
            <person name="Mclaughlin S."/>
            <person name="Kingan S."/>
            <person name="Baybayan P."/>
            <person name="Concepcion G."/>
            <person name="Jordan M."/>
            <person name="Riva A."/>
            <person name="Barbazuk W."/>
            <person name="Harkins T."/>
        </authorList>
    </citation>
    <scope>NUCLEOTIDE SEQUENCE [LARGE SCALE GENOMIC DNA]</scope>
    <source>
        <strain evidence="2">cv. Jamaican Lion 4</strain>
        <tissue evidence="1">Leaf</tissue>
    </source>
</reference>
<evidence type="ECO:0000313" key="1">
    <source>
        <dbReference type="EMBL" id="KAF4377758.1"/>
    </source>
</evidence>
<sequence>MAVEWPKELDHSIQSSLSFLLELSAVSIGSATRIVNSLAKALPSPADSAFGSTFLSHFHLW</sequence>
<organism evidence="1 2">
    <name type="scientific">Cannabis sativa</name>
    <name type="common">Hemp</name>
    <name type="synonym">Marijuana</name>
    <dbReference type="NCBI Taxonomy" id="3483"/>
    <lineage>
        <taxon>Eukaryota</taxon>
        <taxon>Viridiplantae</taxon>
        <taxon>Streptophyta</taxon>
        <taxon>Embryophyta</taxon>
        <taxon>Tracheophyta</taxon>
        <taxon>Spermatophyta</taxon>
        <taxon>Magnoliopsida</taxon>
        <taxon>eudicotyledons</taxon>
        <taxon>Gunneridae</taxon>
        <taxon>Pentapetalae</taxon>
        <taxon>rosids</taxon>
        <taxon>fabids</taxon>
        <taxon>Rosales</taxon>
        <taxon>Cannabaceae</taxon>
        <taxon>Cannabis</taxon>
    </lineage>
</organism>
<proteinExistence type="predicted"/>
<evidence type="ECO:0000313" key="2">
    <source>
        <dbReference type="Proteomes" id="UP000525078"/>
    </source>
</evidence>
<dbReference type="EMBL" id="JAATIP010000078">
    <property type="protein sequence ID" value="KAF4377758.1"/>
    <property type="molecule type" value="Genomic_DNA"/>
</dbReference>